<evidence type="ECO:0000256" key="9">
    <source>
        <dbReference type="RuleBase" id="RU369079"/>
    </source>
</evidence>
<reference evidence="11 12" key="1">
    <citation type="submission" date="2019-12" db="EMBL/GenBank/DDBJ databases">
        <title>Complete genome sequence of Pseudomonas stutzeri.</title>
        <authorList>
            <person name="Lim S.R."/>
            <person name="Kim J.H."/>
        </authorList>
    </citation>
    <scope>NUCLEOTIDE SEQUENCE [LARGE SCALE GENOMIC DNA]</scope>
    <source>
        <strain evidence="11 12">PM101005</strain>
    </source>
</reference>
<name>A0A6I6LX07_STUST</name>
<keyword evidence="5 9" id="KW-0812">Transmembrane</keyword>
<evidence type="ECO:0000313" key="11">
    <source>
        <dbReference type="EMBL" id="QGZ31132.1"/>
    </source>
</evidence>
<evidence type="ECO:0000256" key="6">
    <source>
        <dbReference type="ARBA" id="ARBA00022989"/>
    </source>
</evidence>
<organism evidence="11 12">
    <name type="scientific">Stutzerimonas stutzeri</name>
    <name type="common">Pseudomonas stutzeri</name>
    <dbReference type="NCBI Taxonomy" id="316"/>
    <lineage>
        <taxon>Bacteria</taxon>
        <taxon>Pseudomonadati</taxon>
        <taxon>Pseudomonadota</taxon>
        <taxon>Gammaproteobacteria</taxon>
        <taxon>Pseudomonadales</taxon>
        <taxon>Pseudomonadaceae</taxon>
        <taxon>Stutzerimonas</taxon>
    </lineage>
</organism>
<comment type="function">
    <text evidence="9">Part of the tripartite ATP-independent periplasmic (TRAP) transport system.</text>
</comment>
<dbReference type="PANTHER" id="PTHR35011">
    <property type="entry name" value="2,3-DIKETO-L-GULONATE TRAP TRANSPORTER SMALL PERMEASE PROTEIN YIAM"/>
    <property type="match status" value="1"/>
</dbReference>
<sequence>MFRFLWRLSDAAAVAVGVLVVMMMVHITLEVFLRLIFKQHLPGTMEVVTYYYMVACIFVGIFSCTMRDAHIRVDVFAQFFKGKLRSAVDIFGWLVIAGYFGIFSFGLYRQADRSWQKNETVDAILFELPIWPARWLALIAITLAAIAAIIVLVHYYAPWAANNKKDG</sequence>
<dbReference type="Pfam" id="PF04290">
    <property type="entry name" value="DctQ"/>
    <property type="match status" value="1"/>
</dbReference>
<dbReference type="InterPro" id="IPR007387">
    <property type="entry name" value="TRAP_DctQ"/>
</dbReference>
<evidence type="ECO:0000256" key="5">
    <source>
        <dbReference type="ARBA" id="ARBA00022692"/>
    </source>
</evidence>
<dbReference type="EMBL" id="CP046902">
    <property type="protein sequence ID" value="QGZ31132.1"/>
    <property type="molecule type" value="Genomic_DNA"/>
</dbReference>
<keyword evidence="4 9" id="KW-0997">Cell inner membrane</keyword>
<comment type="subunit">
    <text evidence="9">The complex comprises the extracytoplasmic solute receptor protein and the two transmembrane proteins.</text>
</comment>
<feature type="transmembrane region" description="Helical" evidence="9">
    <location>
        <begin position="87"/>
        <end position="108"/>
    </location>
</feature>
<comment type="subcellular location">
    <subcellularLocation>
        <location evidence="1 9">Cell inner membrane</location>
        <topology evidence="1 9">Multi-pass membrane protein</topology>
    </subcellularLocation>
</comment>
<feature type="transmembrane region" description="Helical" evidence="9">
    <location>
        <begin position="12"/>
        <end position="37"/>
    </location>
</feature>
<accession>A0A6I6LX07</accession>
<evidence type="ECO:0000259" key="10">
    <source>
        <dbReference type="Pfam" id="PF04290"/>
    </source>
</evidence>
<keyword evidence="2 9" id="KW-0813">Transport</keyword>
<dbReference type="RefSeq" id="WP_158188596.1">
    <property type="nucleotide sequence ID" value="NZ_CP046902.1"/>
</dbReference>
<evidence type="ECO:0000256" key="8">
    <source>
        <dbReference type="ARBA" id="ARBA00038436"/>
    </source>
</evidence>
<proteinExistence type="inferred from homology"/>
<dbReference type="OrthoDB" id="2877624at2"/>
<dbReference type="Proteomes" id="UP000438983">
    <property type="component" value="Chromosome"/>
</dbReference>
<keyword evidence="7 9" id="KW-0472">Membrane</keyword>
<protein>
    <recommendedName>
        <fullName evidence="9">TRAP transporter small permease protein</fullName>
    </recommendedName>
</protein>
<evidence type="ECO:0000256" key="4">
    <source>
        <dbReference type="ARBA" id="ARBA00022519"/>
    </source>
</evidence>
<dbReference type="AlphaFoldDB" id="A0A6I6LX07"/>
<evidence type="ECO:0000256" key="1">
    <source>
        <dbReference type="ARBA" id="ARBA00004429"/>
    </source>
</evidence>
<feature type="transmembrane region" description="Helical" evidence="9">
    <location>
        <begin position="49"/>
        <end position="66"/>
    </location>
</feature>
<keyword evidence="3" id="KW-1003">Cell membrane</keyword>
<dbReference type="GO" id="GO:0005886">
    <property type="term" value="C:plasma membrane"/>
    <property type="evidence" value="ECO:0007669"/>
    <property type="project" value="UniProtKB-SubCell"/>
</dbReference>
<evidence type="ECO:0000313" key="12">
    <source>
        <dbReference type="Proteomes" id="UP000438983"/>
    </source>
</evidence>
<dbReference type="GO" id="GO:0022857">
    <property type="term" value="F:transmembrane transporter activity"/>
    <property type="evidence" value="ECO:0007669"/>
    <property type="project" value="UniProtKB-UniRule"/>
</dbReference>
<evidence type="ECO:0000256" key="7">
    <source>
        <dbReference type="ARBA" id="ARBA00023136"/>
    </source>
</evidence>
<dbReference type="InterPro" id="IPR055348">
    <property type="entry name" value="DctQ"/>
</dbReference>
<evidence type="ECO:0000256" key="3">
    <source>
        <dbReference type="ARBA" id="ARBA00022475"/>
    </source>
</evidence>
<feature type="domain" description="Tripartite ATP-independent periplasmic transporters DctQ component" evidence="10">
    <location>
        <begin position="23"/>
        <end position="153"/>
    </location>
</feature>
<evidence type="ECO:0000256" key="2">
    <source>
        <dbReference type="ARBA" id="ARBA00022448"/>
    </source>
</evidence>
<keyword evidence="6 9" id="KW-1133">Transmembrane helix</keyword>
<gene>
    <name evidence="11" type="ORF">GQA94_14075</name>
</gene>
<feature type="transmembrane region" description="Helical" evidence="9">
    <location>
        <begin position="135"/>
        <end position="157"/>
    </location>
</feature>
<comment type="similarity">
    <text evidence="8 9">Belongs to the TRAP transporter small permease family.</text>
</comment>